<protein>
    <submittedName>
        <fullName evidence="3">Polymer-forming cytoskeletal family protein</fullName>
    </submittedName>
</protein>
<keyword evidence="4" id="KW-1185">Reference proteome</keyword>
<dbReference type="KEGG" id="lab:LA76x_3189"/>
<evidence type="ECO:0000256" key="1">
    <source>
        <dbReference type="ARBA" id="ARBA00044755"/>
    </source>
</evidence>
<evidence type="ECO:0000313" key="4">
    <source>
        <dbReference type="Proteomes" id="UP000060787"/>
    </source>
</evidence>
<dbReference type="InterPro" id="IPR007607">
    <property type="entry name" value="BacA/B"/>
</dbReference>
<dbReference type="eggNOG" id="COG1664">
    <property type="taxonomic scope" value="Bacteria"/>
</dbReference>
<dbReference type="EMBL" id="CP011129">
    <property type="protein sequence ID" value="ALN81317.1"/>
    <property type="molecule type" value="Genomic_DNA"/>
</dbReference>
<dbReference type="PANTHER" id="PTHR35024">
    <property type="entry name" value="HYPOTHETICAL CYTOSOLIC PROTEIN"/>
    <property type="match status" value="1"/>
</dbReference>
<evidence type="ECO:0000313" key="3">
    <source>
        <dbReference type="EMBL" id="ALN81317.1"/>
    </source>
</evidence>
<dbReference type="PANTHER" id="PTHR35024:SF4">
    <property type="entry name" value="POLYMER-FORMING CYTOSKELETAL PROTEIN"/>
    <property type="match status" value="1"/>
</dbReference>
<feature type="region of interest" description="Disordered" evidence="2">
    <location>
        <begin position="1"/>
        <end position="58"/>
    </location>
</feature>
<dbReference type="STRING" id="84531.LA76x_3189"/>
<dbReference type="Pfam" id="PF04519">
    <property type="entry name" value="Bactofilin"/>
    <property type="match status" value="1"/>
</dbReference>
<evidence type="ECO:0000256" key="2">
    <source>
        <dbReference type="SAM" id="MobiDB-lite"/>
    </source>
</evidence>
<feature type="compositionally biased region" description="Low complexity" evidence="2">
    <location>
        <begin position="40"/>
        <end position="51"/>
    </location>
</feature>
<dbReference type="PATRIC" id="fig|84531.8.peg.3205"/>
<name>A0A0S2FCR1_LYSAN</name>
<comment type="similarity">
    <text evidence="1">Belongs to the bactofilin family.</text>
</comment>
<gene>
    <name evidence="3" type="ORF">LA76x_3189</name>
</gene>
<dbReference type="Proteomes" id="UP000060787">
    <property type="component" value="Chromosome"/>
</dbReference>
<dbReference type="AlphaFoldDB" id="A0A0S2FCR1"/>
<accession>A0A0S2FCR1</accession>
<sequence length="206" mass="21339">MAIFNQPAPPKRDNPVPPLQPETALKKEPDAATEFSFGQASPTPAPYAAAPTPAPAPAARAIERETVKESLIASDLSIEGKIQGSGHIRIAGRFKGDVQVDGDLTVELGAKLNGGVRARKVVIAGELEGNIESAQRVELLDSGAMIGDVKAAVMTVAAGSRMRGQVEFGWDDKDAAKPASRNESGRNEGGKGDKNGAAKTETGADS</sequence>
<proteinExistence type="inferred from homology"/>
<reference evidence="3 4" key="1">
    <citation type="journal article" date="2015" name="BMC Genomics">
        <title>Comparative genomics and metabolic profiling of the genus Lysobacter.</title>
        <authorList>
            <person name="de Bruijn I."/>
            <person name="Cheng X."/>
            <person name="de Jager V."/>
            <person name="Exposito R.G."/>
            <person name="Watrous J."/>
            <person name="Patel N."/>
            <person name="Postma J."/>
            <person name="Dorrestein P.C."/>
            <person name="Kobayashi D."/>
            <person name="Raaijmakers J.M."/>
        </authorList>
    </citation>
    <scope>NUCLEOTIDE SEQUENCE [LARGE SCALE GENOMIC DNA]</scope>
    <source>
        <strain evidence="3 4">76</strain>
    </source>
</reference>
<feature type="compositionally biased region" description="Basic and acidic residues" evidence="2">
    <location>
        <begin position="183"/>
        <end position="196"/>
    </location>
</feature>
<dbReference type="RefSeq" id="WP_057918401.1">
    <property type="nucleotide sequence ID" value="NZ_CP011129.1"/>
</dbReference>
<organism evidence="3 4">
    <name type="scientific">Lysobacter antibioticus</name>
    <dbReference type="NCBI Taxonomy" id="84531"/>
    <lineage>
        <taxon>Bacteria</taxon>
        <taxon>Pseudomonadati</taxon>
        <taxon>Pseudomonadota</taxon>
        <taxon>Gammaproteobacteria</taxon>
        <taxon>Lysobacterales</taxon>
        <taxon>Lysobacteraceae</taxon>
        <taxon>Lysobacter</taxon>
    </lineage>
</organism>
<feature type="region of interest" description="Disordered" evidence="2">
    <location>
        <begin position="167"/>
        <end position="206"/>
    </location>
</feature>